<accession>A0ABQ3VFE6</accession>
<dbReference type="RefSeq" id="WP_201362349.1">
    <property type="nucleotide sequence ID" value="NZ_BNJJ01000007.1"/>
</dbReference>
<keyword evidence="2" id="KW-1185">Reference proteome</keyword>
<reference evidence="1 2" key="1">
    <citation type="journal article" date="2021" name="Int. J. Syst. Evol. Microbiol.">
        <title>Reticulibacter mediterranei gen. nov., sp. nov., within the new family Reticulibacteraceae fam. nov., and Ktedonospora formicarum gen. nov., sp. nov., Ktedonobacter robiniae sp. nov., Dictyobacter formicarum sp. nov. and Dictyobacter arantiisoli sp. nov., belonging to the class Ktedonobacteria.</title>
        <authorList>
            <person name="Yabe S."/>
            <person name="Zheng Y."/>
            <person name="Wang C.M."/>
            <person name="Sakai Y."/>
            <person name="Abe K."/>
            <person name="Yokota A."/>
            <person name="Donadio S."/>
            <person name="Cavaletti L."/>
            <person name="Monciardini P."/>
        </authorList>
    </citation>
    <scope>NUCLEOTIDE SEQUENCE [LARGE SCALE GENOMIC DNA]</scope>
    <source>
        <strain evidence="1 2">SOSP1-9</strain>
    </source>
</reference>
<dbReference type="Gene3D" id="3.40.190.80">
    <property type="match status" value="1"/>
</dbReference>
<dbReference type="InterPro" id="IPR000760">
    <property type="entry name" value="Inositol_monophosphatase-like"/>
</dbReference>
<dbReference type="Gene3D" id="3.30.540.10">
    <property type="entry name" value="Fructose-1,6-Bisphosphatase, subunit A, domain 1"/>
    <property type="match status" value="1"/>
</dbReference>
<organism evidence="1 2">
    <name type="scientific">Dictyobacter formicarum</name>
    <dbReference type="NCBI Taxonomy" id="2778368"/>
    <lineage>
        <taxon>Bacteria</taxon>
        <taxon>Bacillati</taxon>
        <taxon>Chloroflexota</taxon>
        <taxon>Ktedonobacteria</taxon>
        <taxon>Ktedonobacterales</taxon>
        <taxon>Dictyobacteraceae</taxon>
        <taxon>Dictyobacter</taxon>
    </lineage>
</organism>
<sequence length="266" mass="28959">MLELLEQLFRQVRAYTQAERYDRKQVYARSSKHTTMQFDRDAEDLIINGLSTSGLGFEIITEERPTFATSEHPQYRIVVDPIDGSTNVERGIMVAAVALAVLPIDAPVIPENVQWALVGELFTGTVFEAQKGGGAFRNGRRCQVSTTSNIKDCVAGLNLDGRNGDTLRSLLTENPRLGIVRRTGSSAMDSVYVASGTFDAYIDIGDDITGESFLASASIVLEAGGIVTDHEGKPLRPITSLNDKFSLILAGNKKLHQSILAKIQKG</sequence>
<evidence type="ECO:0000313" key="1">
    <source>
        <dbReference type="EMBL" id="GHO84715.1"/>
    </source>
</evidence>
<protein>
    <submittedName>
        <fullName evidence="1">Fructose 1,6-bisphosphatase</fullName>
    </submittedName>
</protein>
<gene>
    <name evidence="1" type="ORF">KSZ_27210</name>
</gene>
<comment type="caution">
    <text evidence="1">The sequence shown here is derived from an EMBL/GenBank/DDBJ whole genome shotgun (WGS) entry which is preliminary data.</text>
</comment>
<dbReference type="EMBL" id="BNJJ01000007">
    <property type="protein sequence ID" value="GHO84715.1"/>
    <property type="molecule type" value="Genomic_DNA"/>
</dbReference>
<proteinExistence type="predicted"/>
<evidence type="ECO:0000313" key="2">
    <source>
        <dbReference type="Proteomes" id="UP000635565"/>
    </source>
</evidence>
<dbReference type="Proteomes" id="UP000635565">
    <property type="component" value="Unassembled WGS sequence"/>
</dbReference>
<dbReference type="SUPFAM" id="SSF56655">
    <property type="entry name" value="Carbohydrate phosphatase"/>
    <property type="match status" value="1"/>
</dbReference>
<dbReference type="PRINTS" id="PR00377">
    <property type="entry name" value="IMPHPHTASES"/>
</dbReference>
<dbReference type="PANTHER" id="PTHR20854:SF4">
    <property type="entry name" value="INOSITOL-1-MONOPHOSPHATASE-RELATED"/>
    <property type="match status" value="1"/>
</dbReference>
<name>A0ABQ3VFE6_9CHLR</name>
<dbReference type="PANTHER" id="PTHR20854">
    <property type="entry name" value="INOSITOL MONOPHOSPHATASE"/>
    <property type="match status" value="1"/>
</dbReference>
<dbReference type="Pfam" id="PF00459">
    <property type="entry name" value="Inositol_P"/>
    <property type="match status" value="1"/>
</dbReference>